<gene>
    <name evidence="8" type="ORF">DespoDRAFT_00677</name>
</gene>
<evidence type="ECO:0000256" key="3">
    <source>
        <dbReference type="ARBA" id="ARBA00022475"/>
    </source>
</evidence>
<keyword evidence="6 7" id="KW-0472">Membrane</keyword>
<dbReference type="PANTHER" id="PTHR40043">
    <property type="entry name" value="UPF0719 INNER MEMBRANE PROTEIN YJFL"/>
    <property type="match status" value="1"/>
</dbReference>
<evidence type="ECO:0000256" key="1">
    <source>
        <dbReference type="ARBA" id="ARBA00004651"/>
    </source>
</evidence>
<dbReference type="EMBL" id="CM001488">
    <property type="protein sequence ID" value="EIM62679.1"/>
    <property type="molecule type" value="Genomic_DNA"/>
</dbReference>
<proteinExistence type="inferred from homology"/>
<dbReference type="HOGENOM" id="CLU_079328_0_0_7"/>
<evidence type="ECO:0000256" key="5">
    <source>
        <dbReference type="ARBA" id="ARBA00022989"/>
    </source>
</evidence>
<dbReference type="Pfam" id="PF03994">
    <property type="entry name" value="DUF350"/>
    <property type="match status" value="2"/>
</dbReference>
<sequence length="296" mass="31604">MNFTATLNSMGQGLCYALVSILFIFLAKKMDDWRTKDFDDDRHIDDGNVAVGLRRAGLYLGIAIGMIGPLSGDSAGFRTDMLSLLVDGVIITGCLFFSRFINDFIMMGRINNDRECVKVFILGGGRTTTGNTALGMVEAGMYIATGCILNGSMSGGGGSFIQSLGSALLFFVLGQIVLLAFGLVYELTNPFNVRDEIRRNNPAAGIGLAGILVALGIILKSSLSGPFTGWVNDIIGFFVYTVFGMVLLLGFSAFVDRFLLPTTNIATEIKEDQNVAALVVVQATIIAVALIIAHAI</sequence>
<feature type="transmembrane region" description="Helical" evidence="7">
    <location>
        <begin position="160"/>
        <end position="183"/>
    </location>
</feature>
<evidence type="ECO:0000313" key="9">
    <source>
        <dbReference type="Proteomes" id="UP000005778"/>
    </source>
</evidence>
<evidence type="ECO:0000256" key="2">
    <source>
        <dbReference type="ARBA" id="ARBA00005779"/>
    </source>
</evidence>
<accession>I5AZL6</accession>
<feature type="transmembrane region" description="Helical" evidence="7">
    <location>
        <begin position="82"/>
        <end position="101"/>
    </location>
</feature>
<dbReference type="RefSeq" id="WP_004071358.1">
    <property type="nucleotide sequence ID" value="NZ_CM001488.1"/>
</dbReference>
<dbReference type="Proteomes" id="UP000005778">
    <property type="component" value="Chromosome"/>
</dbReference>
<feature type="transmembrane region" description="Helical" evidence="7">
    <location>
        <begin position="203"/>
        <end position="223"/>
    </location>
</feature>
<dbReference type="OrthoDB" id="5416732at2"/>
<evidence type="ECO:0000256" key="7">
    <source>
        <dbReference type="SAM" id="Phobius"/>
    </source>
</evidence>
<reference evidence="8 9" key="1">
    <citation type="submission" date="2011-09" db="EMBL/GenBank/DDBJ databases">
        <authorList>
            <consortium name="US DOE Joint Genome Institute (JGI-PGF)"/>
            <person name="Lucas S."/>
            <person name="Han J."/>
            <person name="Lapidus A."/>
            <person name="Cheng J.-F."/>
            <person name="Goodwin L."/>
            <person name="Pitluck S."/>
            <person name="Peters L."/>
            <person name="Land M.L."/>
            <person name="Hauser L."/>
            <person name="Orellana R."/>
            <person name="Lovley D."/>
            <person name="Woyke T.J."/>
        </authorList>
    </citation>
    <scope>NUCLEOTIDE SEQUENCE [LARGE SCALE GENOMIC DNA]</scope>
    <source>
        <strain evidence="8 9">2ac9</strain>
    </source>
</reference>
<comment type="similarity">
    <text evidence="2">Belongs to the UPF0719 family.</text>
</comment>
<feature type="transmembrane region" description="Helical" evidence="7">
    <location>
        <begin position="48"/>
        <end position="70"/>
    </location>
</feature>
<feature type="transmembrane region" description="Helical" evidence="7">
    <location>
        <begin position="6"/>
        <end position="27"/>
    </location>
</feature>
<reference evidence="8 9" key="2">
    <citation type="submission" date="2012-02" db="EMBL/GenBank/DDBJ databases">
        <title>Improved High-Quality Draft sequence of Desulfobacter postgatei 2ac9.</title>
        <authorList>
            <consortium name="US DOE Joint Genome Institute"/>
            <person name="Lucas S."/>
            <person name="Han J."/>
            <person name="Lapidus A."/>
            <person name="Cheng J.-F."/>
            <person name="Goodwin L."/>
            <person name="Pitluck S."/>
            <person name="Peters L."/>
            <person name="Ovchinnikova G."/>
            <person name="Held B."/>
            <person name="Detter J.C."/>
            <person name="Han C."/>
            <person name="Tapia R."/>
            <person name="Land M."/>
            <person name="Hauser L."/>
            <person name="Kyrpides N."/>
            <person name="Ivanova N."/>
            <person name="Pagani I."/>
            <person name="Orellana R."/>
            <person name="Lovley D."/>
            <person name="Woyke T."/>
        </authorList>
    </citation>
    <scope>NUCLEOTIDE SEQUENCE [LARGE SCALE GENOMIC DNA]</scope>
    <source>
        <strain evidence="8 9">2ac9</strain>
    </source>
</reference>
<dbReference type="PANTHER" id="PTHR40043:SF1">
    <property type="entry name" value="UPF0719 INNER MEMBRANE PROTEIN YJFL"/>
    <property type="match status" value="1"/>
</dbReference>
<dbReference type="eggNOG" id="COG3766">
    <property type="taxonomic scope" value="Bacteria"/>
</dbReference>
<organism evidence="8 9">
    <name type="scientific">Desulfobacter postgatei 2ac9</name>
    <dbReference type="NCBI Taxonomy" id="879212"/>
    <lineage>
        <taxon>Bacteria</taxon>
        <taxon>Pseudomonadati</taxon>
        <taxon>Thermodesulfobacteriota</taxon>
        <taxon>Desulfobacteria</taxon>
        <taxon>Desulfobacterales</taxon>
        <taxon>Desulfobacteraceae</taxon>
        <taxon>Desulfobacter</taxon>
    </lineage>
</organism>
<keyword evidence="4 7" id="KW-0812">Transmembrane</keyword>
<evidence type="ECO:0000256" key="4">
    <source>
        <dbReference type="ARBA" id="ARBA00022692"/>
    </source>
</evidence>
<dbReference type="STRING" id="879212.DespoDRAFT_00677"/>
<keyword evidence="9" id="KW-1185">Reference proteome</keyword>
<feature type="transmembrane region" description="Helical" evidence="7">
    <location>
        <begin position="235"/>
        <end position="255"/>
    </location>
</feature>
<dbReference type="GO" id="GO:0005886">
    <property type="term" value="C:plasma membrane"/>
    <property type="evidence" value="ECO:0007669"/>
    <property type="project" value="UniProtKB-SubCell"/>
</dbReference>
<dbReference type="AlphaFoldDB" id="I5AZL6"/>
<keyword evidence="3" id="KW-1003">Cell membrane</keyword>
<comment type="subcellular location">
    <subcellularLocation>
        <location evidence="1">Cell membrane</location>
        <topology evidence="1">Multi-pass membrane protein</topology>
    </subcellularLocation>
</comment>
<evidence type="ECO:0000313" key="8">
    <source>
        <dbReference type="EMBL" id="EIM62679.1"/>
    </source>
</evidence>
<name>I5AZL6_9BACT</name>
<feature type="transmembrane region" description="Helical" evidence="7">
    <location>
        <begin position="275"/>
        <end position="295"/>
    </location>
</feature>
<protein>
    <submittedName>
        <fullName evidence="8">Putative membrane protein</fullName>
    </submittedName>
</protein>
<dbReference type="InterPro" id="IPR007140">
    <property type="entry name" value="DUF350"/>
</dbReference>
<keyword evidence="5 7" id="KW-1133">Transmembrane helix</keyword>
<evidence type="ECO:0000256" key="6">
    <source>
        <dbReference type="ARBA" id="ARBA00023136"/>
    </source>
</evidence>